<evidence type="ECO:0000313" key="2">
    <source>
        <dbReference type="EMBL" id="CDG39032.1"/>
    </source>
</evidence>
<feature type="region of interest" description="Disordered" evidence="1">
    <location>
        <begin position="111"/>
        <end position="138"/>
    </location>
</feature>
<sequence length="138" mass="14655">MAEPITSCDTPPVIHVCLTCRNGGEALHEALLQQATTAGVRVEGVKCLAACQRGCTATLSMPGKWSWLLGGLRPELAEDLMVYAKAYEHSRSGTVMPSKRPESLRDIILGRFPGQLSPSGESLQPAAPAQPAASERLS</sequence>
<organism evidence="2 3">
    <name type="scientific">Asaia bogorensis</name>
    <dbReference type="NCBI Taxonomy" id="91915"/>
    <lineage>
        <taxon>Bacteria</taxon>
        <taxon>Pseudomonadati</taxon>
        <taxon>Pseudomonadota</taxon>
        <taxon>Alphaproteobacteria</taxon>
        <taxon>Acetobacterales</taxon>
        <taxon>Acetobacteraceae</taxon>
        <taxon>Asaia</taxon>
    </lineage>
</organism>
<feature type="compositionally biased region" description="Low complexity" evidence="1">
    <location>
        <begin position="124"/>
        <end position="138"/>
    </location>
</feature>
<protein>
    <recommendedName>
        <fullName evidence="4">Metal-binding protein</fullName>
    </recommendedName>
</protein>
<dbReference type="EMBL" id="CBLX010000007">
    <property type="protein sequence ID" value="CDG39032.1"/>
    <property type="molecule type" value="Genomic_DNA"/>
</dbReference>
<evidence type="ECO:0000256" key="1">
    <source>
        <dbReference type="SAM" id="MobiDB-lite"/>
    </source>
</evidence>
<accession>A0A060QJQ4</accession>
<dbReference type="RefSeq" id="WP_023979177.1">
    <property type="nucleotide sequence ID" value="NZ_CBLX010000007.1"/>
</dbReference>
<dbReference type="InterPro" id="IPR036249">
    <property type="entry name" value="Thioredoxin-like_sf"/>
</dbReference>
<dbReference type="eggNOG" id="COG5469">
    <property type="taxonomic scope" value="Bacteria"/>
</dbReference>
<proteinExistence type="predicted"/>
<reference evidence="2 3" key="2">
    <citation type="journal article" date="2014" name="PLoS ONE">
        <title>Evolution of mitochondria reconstructed from the energy metabolism of living bacteria.</title>
        <authorList>
            <person name="Degli Esposti M."/>
            <person name="Chouaia B."/>
            <person name="Comandatore F."/>
            <person name="Crotti E."/>
            <person name="Sassera D."/>
            <person name="Lievens P.M."/>
            <person name="Daffonchio D."/>
            <person name="Bandi C."/>
        </authorList>
    </citation>
    <scope>NUCLEOTIDE SEQUENCE [LARGE SCALE GENOMIC DNA]</scope>
    <source>
        <strain evidence="2 3">SF2.1</strain>
    </source>
</reference>
<dbReference type="InterPro" id="IPR012863">
    <property type="entry name" value="DUF1636"/>
</dbReference>
<comment type="caution">
    <text evidence="2">The sequence shown here is derived from an EMBL/GenBank/DDBJ whole genome shotgun (WGS) entry which is preliminary data.</text>
</comment>
<dbReference type="Pfam" id="PF07845">
    <property type="entry name" value="DUF1636"/>
    <property type="match status" value="1"/>
</dbReference>
<dbReference type="AlphaFoldDB" id="A0A060QJQ4"/>
<name>A0A060QJQ4_9PROT</name>
<gene>
    <name evidence="2" type="ORF">ASAP_0987</name>
</gene>
<reference evidence="2 3" key="1">
    <citation type="journal article" date="2014" name="Genome Biol. Evol.">
        <title>Acetic acid bacteria genomes reveal functional traits for adaptation to life in insect guts.</title>
        <authorList>
            <person name="Chouaia B."/>
            <person name="Gaiarsa S."/>
            <person name="Crotti E."/>
            <person name="Comandatore F."/>
            <person name="Degli Esposti M."/>
            <person name="Ricci I."/>
            <person name="Alma A."/>
            <person name="Favia G."/>
            <person name="Bandi C."/>
            <person name="Daffonchio D."/>
        </authorList>
    </citation>
    <scope>NUCLEOTIDE SEQUENCE [LARGE SCALE GENOMIC DNA]</scope>
    <source>
        <strain evidence="2 3">SF2.1</strain>
    </source>
</reference>
<dbReference type="Proteomes" id="UP000027583">
    <property type="component" value="Unassembled WGS sequence"/>
</dbReference>
<evidence type="ECO:0008006" key="4">
    <source>
        <dbReference type="Google" id="ProtNLM"/>
    </source>
</evidence>
<dbReference type="CDD" id="cd02980">
    <property type="entry name" value="TRX_Fd_family"/>
    <property type="match status" value="1"/>
</dbReference>
<dbReference type="SUPFAM" id="SSF52833">
    <property type="entry name" value="Thioredoxin-like"/>
    <property type="match status" value="1"/>
</dbReference>
<evidence type="ECO:0000313" key="3">
    <source>
        <dbReference type="Proteomes" id="UP000027583"/>
    </source>
</evidence>